<dbReference type="CDD" id="cd06173">
    <property type="entry name" value="MFS_MefA_like"/>
    <property type="match status" value="1"/>
</dbReference>
<evidence type="ECO:0000256" key="6">
    <source>
        <dbReference type="ARBA" id="ARBA00023136"/>
    </source>
</evidence>
<comment type="caution">
    <text evidence="10">The sequence shown here is derived from an EMBL/GenBank/DDBJ whole genome shotgun (WGS) entry which is preliminary data.</text>
</comment>
<feature type="domain" description="Major facilitator superfamily (MFS) profile" evidence="9">
    <location>
        <begin position="270"/>
        <end position="510"/>
    </location>
</feature>
<feature type="transmembrane region" description="Helical" evidence="8">
    <location>
        <begin position="119"/>
        <end position="142"/>
    </location>
</feature>
<feature type="region of interest" description="Disordered" evidence="7">
    <location>
        <begin position="1"/>
        <end position="58"/>
    </location>
</feature>
<dbReference type="PANTHER" id="PTHR43266">
    <property type="entry name" value="MACROLIDE-EFFLUX PROTEIN"/>
    <property type="match status" value="1"/>
</dbReference>
<feature type="transmembrane region" description="Helical" evidence="8">
    <location>
        <begin position="349"/>
        <end position="371"/>
    </location>
</feature>
<evidence type="ECO:0000256" key="4">
    <source>
        <dbReference type="ARBA" id="ARBA00022692"/>
    </source>
</evidence>
<keyword evidence="6 8" id="KW-0472">Membrane</keyword>
<keyword evidence="11" id="KW-1185">Reference proteome</keyword>
<gene>
    <name evidence="10" type="ORF">IQ241_01260</name>
</gene>
<name>A0A8J7DA19_9CYAN</name>
<feature type="transmembrane region" description="Helical" evidence="8">
    <location>
        <begin position="224"/>
        <end position="248"/>
    </location>
</feature>
<dbReference type="EMBL" id="JADEXG010000002">
    <property type="protein sequence ID" value="MBE9075937.1"/>
    <property type="molecule type" value="Genomic_DNA"/>
</dbReference>
<feature type="transmembrane region" description="Helical" evidence="8">
    <location>
        <begin position="470"/>
        <end position="488"/>
    </location>
</feature>
<dbReference type="Proteomes" id="UP000636505">
    <property type="component" value="Unassembled WGS sequence"/>
</dbReference>
<feature type="transmembrane region" description="Helical" evidence="8">
    <location>
        <begin position="378"/>
        <end position="398"/>
    </location>
</feature>
<reference evidence="10" key="1">
    <citation type="submission" date="2020-10" db="EMBL/GenBank/DDBJ databases">
        <authorList>
            <person name="Castelo-Branco R."/>
            <person name="Eusebio N."/>
            <person name="Adriana R."/>
            <person name="Vieira A."/>
            <person name="Brugerolle De Fraissinette N."/>
            <person name="Rezende De Castro R."/>
            <person name="Schneider M.P."/>
            <person name="Vasconcelos V."/>
            <person name="Leao P.N."/>
        </authorList>
    </citation>
    <scope>NUCLEOTIDE SEQUENCE</scope>
    <source>
        <strain evidence="10">LEGE 07310</strain>
    </source>
</reference>
<feature type="transmembrane region" description="Helical" evidence="8">
    <location>
        <begin position="149"/>
        <end position="171"/>
    </location>
</feature>
<dbReference type="SUPFAM" id="SSF103473">
    <property type="entry name" value="MFS general substrate transporter"/>
    <property type="match status" value="1"/>
</dbReference>
<dbReference type="PANTHER" id="PTHR43266:SF2">
    <property type="entry name" value="MAJOR FACILITATOR SUPERFAMILY (MFS) PROFILE DOMAIN-CONTAINING PROTEIN"/>
    <property type="match status" value="1"/>
</dbReference>
<dbReference type="PROSITE" id="PS50850">
    <property type="entry name" value="MFS"/>
    <property type="match status" value="1"/>
</dbReference>
<proteinExistence type="predicted"/>
<accession>A0A8J7DA19</accession>
<dbReference type="InterPro" id="IPR011701">
    <property type="entry name" value="MFS"/>
</dbReference>
<dbReference type="InterPro" id="IPR020846">
    <property type="entry name" value="MFS_dom"/>
</dbReference>
<feature type="transmembrane region" description="Helical" evidence="8">
    <location>
        <begin position="404"/>
        <end position="424"/>
    </location>
</feature>
<evidence type="ECO:0000313" key="10">
    <source>
        <dbReference type="EMBL" id="MBE9075937.1"/>
    </source>
</evidence>
<keyword evidence="2" id="KW-0813">Transport</keyword>
<evidence type="ECO:0000256" key="1">
    <source>
        <dbReference type="ARBA" id="ARBA00004651"/>
    </source>
</evidence>
<dbReference type="Gene3D" id="1.20.1250.20">
    <property type="entry name" value="MFS general substrate transporter like domains"/>
    <property type="match status" value="2"/>
</dbReference>
<evidence type="ECO:0000313" key="11">
    <source>
        <dbReference type="Proteomes" id="UP000636505"/>
    </source>
</evidence>
<feature type="transmembrane region" description="Helical" evidence="8">
    <location>
        <begin position="260"/>
        <end position="281"/>
    </location>
</feature>
<dbReference type="Pfam" id="PF07690">
    <property type="entry name" value="MFS_1"/>
    <property type="match status" value="1"/>
</dbReference>
<evidence type="ECO:0000256" key="3">
    <source>
        <dbReference type="ARBA" id="ARBA00022475"/>
    </source>
</evidence>
<protein>
    <submittedName>
        <fullName evidence="10">MFS transporter</fullName>
    </submittedName>
</protein>
<sequence>MRPVLPRPIHEIESDPSVLSGESREDSVAQEPSPATNGVNAAEAQPDASGPDANASDTHREAAIAKSFRGLGPIFRNRNFLTLWSGQVFSQIADKVYLVLMIAIISSQFEAPGQTISGWVSGIMIAFTIPAVLFGSLAGVYIDRWPKKPVLVLTNLIRGGLVAGLPGLLWLTQDSFTLAGLPIGFWILLIVTFFISTLTQFFAPAEQAALPLIVSQRNLLPANSLYTTTMMASVIVGFAVGEPLLAIADRLLVPLDGGSGVGKCVLVGVSYGVAGLLLLLLRTDETLSDVQEQAHVWQDIREGLAYLGRQAQVRSAVIQLVVLFSVFAALAVLAVRLAEVMPHLKSSQFGFLLAAAGVGMAIGAVSIGQFGQRFSRSVLGLGGSLGMAISLLGLSFFTQQLWPSLLLIGVLGLCAAIVGIPMQTTIQEKTPEEMRGKVFGLQNNVVNIALSLPLAVAGLAEAFLGLRVVFGLLAGLVTAGGLLTWSVANATATPDETAAKTAGTESAGGQ</sequence>
<dbReference type="AlphaFoldDB" id="A0A8J7DA19"/>
<evidence type="ECO:0000256" key="2">
    <source>
        <dbReference type="ARBA" id="ARBA00022448"/>
    </source>
</evidence>
<evidence type="ECO:0000259" key="9">
    <source>
        <dbReference type="PROSITE" id="PS50850"/>
    </source>
</evidence>
<keyword evidence="3" id="KW-1003">Cell membrane</keyword>
<keyword evidence="5 8" id="KW-1133">Transmembrane helix</keyword>
<evidence type="ECO:0000256" key="8">
    <source>
        <dbReference type="SAM" id="Phobius"/>
    </source>
</evidence>
<organism evidence="10 11">
    <name type="scientific">Vasconcelosia minhoensis LEGE 07310</name>
    <dbReference type="NCBI Taxonomy" id="915328"/>
    <lineage>
        <taxon>Bacteria</taxon>
        <taxon>Bacillati</taxon>
        <taxon>Cyanobacteriota</taxon>
        <taxon>Cyanophyceae</taxon>
        <taxon>Nodosilineales</taxon>
        <taxon>Cymatolegaceae</taxon>
        <taxon>Vasconcelosia</taxon>
        <taxon>Vasconcelosia minhoensis</taxon>
    </lineage>
</organism>
<comment type="subcellular location">
    <subcellularLocation>
        <location evidence="1">Cell membrane</location>
        <topology evidence="1">Multi-pass membrane protein</topology>
    </subcellularLocation>
</comment>
<feature type="transmembrane region" description="Helical" evidence="8">
    <location>
        <begin position="183"/>
        <end position="203"/>
    </location>
</feature>
<dbReference type="InterPro" id="IPR036259">
    <property type="entry name" value="MFS_trans_sf"/>
</dbReference>
<evidence type="ECO:0000256" key="7">
    <source>
        <dbReference type="SAM" id="MobiDB-lite"/>
    </source>
</evidence>
<feature type="transmembrane region" description="Helical" evidence="8">
    <location>
        <begin position="445"/>
        <end position="464"/>
    </location>
</feature>
<dbReference type="GO" id="GO:0005886">
    <property type="term" value="C:plasma membrane"/>
    <property type="evidence" value="ECO:0007669"/>
    <property type="project" value="UniProtKB-SubCell"/>
</dbReference>
<feature type="transmembrane region" description="Helical" evidence="8">
    <location>
        <begin position="316"/>
        <end position="337"/>
    </location>
</feature>
<dbReference type="GO" id="GO:0022857">
    <property type="term" value="F:transmembrane transporter activity"/>
    <property type="evidence" value="ECO:0007669"/>
    <property type="project" value="InterPro"/>
</dbReference>
<keyword evidence="4 8" id="KW-0812">Transmembrane</keyword>
<evidence type="ECO:0000256" key="5">
    <source>
        <dbReference type="ARBA" id="ARBA00022989"/>
    </source>
</evidence>